<dbReference type="EMBL" id="CAKLBY020000031">
    <property type="protein sequence ID" value="CAK7906958.1"/>
    <property type="molecule type" value="Genomic_DNA"/>
</dbReference>
<comment type="caution">
    <text evidence="2">The sequence shown here is derived from an EMBL/GenBank/DDBJ whole genome shotgun (WGS) entry which is preliminary data.</text>
</comment>
<evidence type="ECO:0000313" key="3">
    <source>
        <dbReference type="Proteomes" id="UP001162060"/>
    </source>
</evidence>
<dbReference type="AlphaFoldDB" id="A0AAV1TA61"/>
<name>A0AAV1TA61_9STRA</name>
<dbReference type="Proteomes" id="UP001162060">
    <property type="component" value="Unassembled WGS sequence"/>
</dbReference>
<feature type="compositionally biased region" description="Basic and acidic residues" evidence="1">
    <location>
        <begin position="92"/>
        <end position="101"/>
    </location>
</feature>
<organism evidence="2 3">
    <name type="scientific">Peronospora matthiolae</name>
    <dbReference type="NCBI Taxonomy" id="2874970"/>
    <lineage>
        <taxon>Eukaryota</taxon>
        <taxon>Sar</taxon>
        <taxon>Stramenopiles</taxon>
        <taxon>Oomycota</taxon>
        <taxon>Peronosporomycetes</taxon>
        <taxon>Peronosporales</taxon>
        <taxon>Peronosporaceae</taxon>
        <taxon>Peronospora</taxon>
    </lineage>
</organism>
<evidence type="ECO:0000313" key="2">
    <source>
        <dbReference type="EMBL" id="CAK7906958.1"/>
    </source>
</evidence>
<reference evidence="2" key="1">
    <citation type="submission" date="2024-01" db="EMBL/GenBank/DDBJ databases">
        <authorList>
            <person name="Webb A."/>
        </authorList>
    </citation>
    <scope>NUCLEOTIDE SEQUENCE</scope>
    <source>
        <strain evidence="2">Pm1</strain>
    </source>
</reference>
<protein>
    <submittedName>
        <fullName evidence="2">Uncharacterized protein</fullName>
    </submittedName>
</protein>
<evidence type="ECO:0000256" key="1">
    <source>
        <dbReference type="SAM" id="MobiDB-lite"/>
    </source>
</evidence>
<sequence length="101" mass="11685">MCQAPHPMVVVETRGRKELCRGRGVRPNGGCRLGESNSEQEKGPTPKRRRVHRENTITTDDADEKELDYPKYTVARIIDRRGSKGTRQYSVQREDKMAEWK</sequence>
<proteinExistence type="predicted"/>
<gene>
    <name evidence="2" type="ORF">PM001_LOCUS3437</name>
</gene>
<accession>A0AAV1TA61</accession>
<feature type="region of interest" description="Disordered" evidence="1">
    <location>
        <begin position="21"/>
        <end position="101"/>
    </location>
</feature>